<reference evidence="2" key="1">
    <citation type="submission" date="2014-09" db="EMBL/GenBank/DDBJ databases">
        <authorList>
            <person name="Magalhaes I.L.F."/>
            <person name="Oliveira U."/>
            <person name="Santos F.R."/>
            <person name="Vidigal T.H.D.A."/>
            <person name="Brescovit A.D."/>
            <person name="Santos A.J."/>
        </authorList>
    </citation>
    <scope>NUCLEOTIDE SEQUENCE</scope>
    <source>
        <tissue evidence="2">Shoot tissue taken approximately 20 cm above the soil surface</tissue>
    </source>
</reference>
<feature type="compositionally biased region" description="Basic residues" evidence="1">
    <location>
        <begin position="87"/>
        <end position="101"/>
    </location>
</feature>
<organism evidence="2">
    <name type="scientific">Arundo donax</name>
    <name type="common">Giant reed</name>
    <name type="synonym">Donax arundinaceus</name>
    <dbReference type="NCBI Taxonomy" id="35708"/>
    <lineage>
        <taxon>Eukaryota</taxon>
        <taxon>Viridiplantae</taxon>
        <taxon>Streptophyta</taxon>
        <taxon>Embryophyta</taxon>
        <taxon>Tracheophyta</taxon>
        <taxon>Spermatophyta</taxon>
        <taxon>Magnoliopsida</taxon>
        <taxon>Liliopsida</taxon>
        <taxon>Poales</taxon>
        <taxon>Poaceae</taxon>
        <taxon>PACMAD clade</taxon>
        <taxon>Arundinoideae</taxon>
        <taxon>Arundineae</taxon>
        <taxon>Arundo</taxon>
    </lineage>
</organism>
<name>A0A0A9FJQ2_ARUDO</name>
<reference evidence="2" key="2">
    <citation type="journal article" date="2015" name="Data Brief">
        <title>Shoot transcriptome of the giant reed, Arundo donax.</title>
        <authorList>
            <person name="Barrero R.A."/>
            <person name="Guerrero F.D."/>
            <person name="Moolhuijzen P."/>
            <person name="Goolsby J.A."/>
            <person name="Tidwell J."/>
            <person name="Bellgard S.E."/>
            <person name="Bellgard M.I."/>
        </authorList>
    </citation>
    <scope>NUCLEOTIDE SEQUENCE</scope>
    <source>
        <tissue evidence="2">Shoot tissue taken approximately 20 cm above the soil surface</tissue>
    </source>
</reference>
<proteinExistence type="predicted"/>
<evidence type="ECO:0000256" key="1">
    <source>
        <dbReference type="SAM" id="MobiDB-lite"/>
    </source>
</evidence>
<accession>A0A0A9FJQ2</accession>
<feature type="compositionally biased region" description="Basic and acidic residues" evidence="1">
    <location>
        <begin position="72"/>
        <end position="86"/>
    </location>
</feature>
<protein>
    <submittedName>
        <fullName evidence="2">Uncharacterized protein</fullName>
    </submittedName>
</protein>
<sequence length="101" mass="11509">MLHEGEEVQQGMCRGRRHRARVASQKGAGVHGRPQGRRRQRRLVQGARRPDRHRIARRCDHLAHPGHQQRSVQRETGADGGAEGRVRRLQGGHRTSRLPEP</sequence>
<evidence type="ECO:0000313" key="2">
    <source>
        <dbReference type="EMBL" id="JAE11464.1"/>
    </source>
</evidence>
<dbReference type="AlphaFoldDB" id="A0A0A9FJQ2"/>
<dbReference type="EMBL" id="GBRH01186432">
    <property type="protein sequence ID" value="JAE11464.1"/>
    <property type="molecule type" value="Transcribed_RNA"/>
</dbReference>
<feature type="region of interest" description="Disordered" evidence="1">
    <location>
        <begin position="1"/>
        <end position="101"/>
    </location>
</feature>